<reference evidence="1 2" key="1">
    <citation type="submission" date="2013-04" db="EMBL/GenBank/DDBJ databases">
        <title>The Genome Sequence of Bacteroides massiliensis dnLKV3.</title>
        <authorList>
            <consortium name="The Broad Institute Genomics Platform"/>
            <consortium name="The Broad Institute Genome Sequencing Center for Infectious Disease"/>
            <person name="Earl A."/>
            <person name="Xavier R."/>
            <person name="Kuhn K."/>
            <person name="Stappenbeck T."/>
            <person name="Walker B."/>
            <person name="Young S."/>
            <person name="Zeng Q."/>
            <person name="Gargeya S."/>
            <person name="Fitzgerald M."/>
            <person name="Haas B."/>
            <person name="Abouelleil A."/>
            <person name="Allen A.W."/>
            <person name="Alvarado L."/>
            <person name="Arachchi H.M."/>
            <person name="Berlin A.M."/>
            <person name="Chapman S.B."/>
            <person name="Gainer-Dewar J."/>
            <person name="Goldberg J."/>
            <person name="Griggs A."/>
            <person name="Gujja S."/>
            <person name="Hansen M."/>
            <person name="Howarth C."/>
            <person name="Imamovic A."/>
            <person name="Ireland A."/>
            <person name="Larimer J."/>
            <person name="McCowan C."/>
            <person name="Murphy C."/>
            <person name="Pearson M."/>
            <person name="Poon T.W."/>
            <person name="Priest M."/>
            <person name="Roberts A."/>
            <person name="Saif S."/>
            <person name="Shea T."/>
            <person name="Sisk P."/>
            <person name="Sykes S."/>
            <person name="Wortman J."/>
            <person name="Nusbaum C."/>
            <person name="Birren B."/>
        </authorList>
    </citation>
    <scope>NUCLEOTIDE SEQUENCE [LARGE SCALE GENOMIC DNA]</scope>
    <source>
        <strain evidence="2">dnLKV3</strain>
    </source>
</reference>
<dbReference type="EMBL" id="ASSP01000014">
    <property type="protein sequence ID" value="EOS12234.1"/>
    <property type="molecule type" value="Genomic_DNA"/>
</dbReference>
<name>R9IFU7_9BACT</name>
<proteinExistence type="predicted"/>
<dbReference type="HOGENOM" id="CLU_643501_0_0_10"/>
<dbReference type="OrthoDB" id="1079487at2"/>
<evidence type="ECO:0000313" key="1">
    <source>
        <dbReference type="EMBL" id="EOS12234.1"/>
    </source>
</evidence>
<protein>
    <submittedName>
        <fullName evidence="1">Uncharacterized protein</fullName>
    </submittedName>
</protein>
<accession>R9IFU7</accession>
<dbReference type="GeneID" id="82152765"/>
<organism evidence="1 2">
    <name type="scientific">Phocaeicola sartorii</name>
    <dbReference type="NCBI Taxonomy" id="671267"/>
    <lineage>
        <taxon>Bacteria</taxon>
        <taxon>Pseudomonadati</taxon>
        <taxon>Bacteroidota</taxon>
        <taxon>Bacteroidia</taxon>
        <taxon>Bacteroidales</taxon>
        <taxon>Bacteroidaceae</taxon>
        <taxon>Phocaeicola</taxon>
    </lineage>
</organism>
<dbReference type="STRING" id="1235788.C802_02047"/>
<gene>
    <name evidence="1" type="ORF">C802_02047</name>
</gene>
<dbReference type="RefSeq" id="WP_016276432.1">
    <property type="nucleotide sequence ID" value="NZ_CANPVL010000014.1"/>
</dbReference>
<dbReference type="AlphaFoldDB" id="R9IFU7"/>
<evidence type="ECO:0000313" key="2">
    <source>
        <dbReference type="Proteomes" id="UP000014200"/>
    </source>
</evidence>
<comment type="caution">
    <text evidence="1">The sequence shown here is derived from an EMBL/GenBank/DDBJ whole genome shotgun (WGS) entry which is preliminary data.</text>
</comment>
<dbReference type="PATRIC" id="fig|1235788.3.peg.2093"/>
<keyword evidence="2" id="KW-1185">Reference proteome</keyword>
<dbReference type="NCBIfam" id="TIGR04370">
    <property type="entry name" value="glyco_rpt_poly"/>
    <property type="match status" value="1"/>
</dbReference>
<dbReference type="Proteomes" id="UP000014200">
    <property type="component" value="Unassembled WGS sequence"/>
</dbReference>
<sequence length="426" mass="50047">MNEDLFILMLNITLYVTTFLFLLRYKVWNIGTLVWTLFTISHIGSFFYYFILVELGFELGHIRIAPFLYLYSCILLCLYPFIKYGRIKKITTVGNDNFLILLSYFIIILSIEPFFENIVLLFSNTQTTDFADLYKSMRSEELSIYSNIGARLNQWSIYFRLPSTFLFFYYFSKERKILTIGLGVVLINYLLSGINSGTRGIIIIMGILYICCFFMMVNLFSKKQIKYIRKVGAIFSILFLVFFSIITLSRYNVSNQDKTMVGSLLLYSSEGPIKFNNEMYYGEHNTKGDVNLCFFKSLIGLKTYTTFKERDEYYLNKNGRRVEVFYTYIGDFVSDFGLIGGLFICLLLFISCLKILRSKKIFIGNFLFLLFVVHLYAIGFASNVYRGFYFQKGIGIMLILILIMYFNRYMHECRKKKQQRVIISKL</sequence>